<feature type="region of interest" description="Disordered" evidence="1">
    <location>
        <begin position="113"/>
        <end position="147"/>
    </location>
</feature>
<feature type="compositionally biased region" description="Low complexity" evidence="1">
    <location>
        <begin position="113"/>
        <end position="131"/>
    </location>
</feature>
<feature type="region of interest" description="Disordered" evidence="1">
    <location>
        <begin position="253"/>
        <end position="284"/>
    </location>
</feature>
<reference evidence="2 3" key="1">
    <citation type="submission" date="2014-06" db="EMBL/GenBank/DDBJ databases">
        <authorList>
            <consortium name="DOE Joint Genome Institute"/>
            <person name="Kuo A."/>
            <person name="Kohler A."/>
            <person name="Nagy L.G."/>
            <person name="Floudas D."/>
            <person name="Copeland A."/>
            <person name="Barry K.W."/>
            <person name="Cichocki N."/>
            <person name="Veneault-Fourrey C."/>
            <person name="LaButti K."/>
            <person name="Lindquist E.A."/>
            <person name="Lipzen A."/>
            <person name="Lundell T."/>
            <person name="Morin E."/>
            <person name="Murat C."/>
            <person name="Sun H."/>
            <person name="Tunlid A."/>
            <person name="Henrissat B."/>
            <person name="Grigoriev I.V."/>
            <person name="Hibbett D.S."/>
            <person name="Martin F."/>
            <person name="Nordberg H.P."/>
            <person name="Cantor M.N."/>
            <person name="Hua S.X."/>
        </authorList>
    </citation>
    <scope>NUCLEOTIDE SEQUENCE [LARGE SCALE GENOMIC DNA]</scope>
    <source>
        <strain evidence="2 3">ATCC 200175</strain>
    </source>
</reference>
<accession>A0A0C9SYN9</accession>
<keyword evidence="3" id="KW-1185">Reference proteome</keyword>
<protein>
    <submittedName>
        <fullName evidence="2">Uncharacterized protein</fullName>
    </submittedName>
</protein>
<feature type="compositionally biased region" description="Basic residues" evidence="1">
    <location>
        <begin position="9"/>
        <end position="20"/>
    </location>
</feature>
<evidence type="ECO:0000256" key="1">
    <source>
        <dbReference type="SAM" id="MobiDB-lite"/>
    </source>
</evidence>
<feature type="compositionally biased region" description="Pro residues" evidence="1">
    <location>
        <begin position="316"/>
        <end position="334"/>
    </location>
</feature>
<dbReference type="AlphaFoldDB" id="A0A0C9SYN9"/>
<feature type="compositionally biased region" description="Low complexity" evidence="1">
    <location>
        <begin position="553"/>
        <end position="577"/>
    </location>
</feature>
<organism evidence="2 3">
    <name type="scientific">Paxillus involutus ATCC 200175</name>
    <dbReference type="NCBI Taxonomy" id="664439"/>
    <lineage>
        <taxon>Eukaryota</taxon>
        <taxon>Fungi</taxon>
        <taxon>Dikarya</taxon>
        <taxon>Basidiomycota</taxon>
        <taxon>Agaricomycotina</taxon>
        <taxon>Agaricomycetes</taxon>
        <taxon>Agaricomycetidae</taxon>
        <taxon>Boletales</taxon>
        <taxon>Paxilineae</taxon>
        <taxon>Paxillaceae</taxon>
        <taxon>Paxillus</taxon>
    </lineage>
</organism>
<dbReference type="HOGENOM" id="CLU_565136_0_0_1"/>
<feature type="region of interest" description="Disordered" evidence="1">
    <location>
        <begin position="406"/>
        <end position="469"/>
    </location>
</feature>
<name>A0A0C9SYN9_PAXIN</name>
<reference evidence="3" key="2">
    <citation type="submission" date="2015-01" db="EMBL/GenBank/DDBJ databases">
        <title>Evolutionary Origins and Diversification of the Mycorrhizal Mutualists.</title>
        <authorList>
            <consortium name="DOE Joint Genome Institute"/>
            <consortium name="Mycorrhizal Genomics Consortium"/>
            <person name="Kohler A."/>
            <person name="Kuo A."/>
            <person name="Nagy L.G."/>
            <person name="Floudas D."/>
            <person name="Copeland A."/>
            <person name="Barry K.W."/>
            <person name="Cichocki N."/>
            <person name="Veneault-Fourrey C."/>
            <person name="LaButti K."/>
            <person name="Lindquist E.A."/>
            <person name="Lipzen A."/>
            <person name="Lundell T."/>
            <person name="Morin E."/>
            <person name="Murat C."/>
            <person name="Riley R."/>
            <person name="Ohm R."/>
            <person name="Sun H."/>
            <person name="Tunlid A."/>
            <person name="Henrissat B."/>
            <person name="Grigoriev I.V."/>
            <person name="Hibbett D.S."/>
            <person name="Martin F."/>
        </authorList>
    </citation>
    <scope>NUCLEOTIDE SEQUENCE [LARGE SCALE GENOMIC DNA]</scope>
    <source>
        <strain evidence="3">ATCC 200175</strain>
    </source>
</reference>
<feature type="region of interest" description="Disordered" evidence="1">
    <location>
        <begin position="1"/>
        <end position="49"/>
    </location>
</feature>
<proteinExistence type="predicted"/>
<feature type="region of interest" description="Disordered" evidence="1">
    <location>
        <begin position="305"/>
        <end position="334"/>
    </location>
</feature>
<dbReference type="EMBL" id="KN819338">
    <property type="protein sequence ID" value="KIJ15144.1"/>
    <property type="molecule type" value="Genomic_DNA"/>
</dbReference>
<feature type="region of interest" description="Disordered" evidence="1">
    <location>
        <begin position="61"/>
        <end position="93"/>
    </location>
</feature>
<feature type="compositionally biased region" description="Low complexity" evidence="1">
    <location>
        <begin position="421"/>
        <end position="452"/>
    </location>
</feature>
<feature type="compositionally biased region" description="Low complexity" evidence="1">
    <location>
        <begin position="32"/>
        <end position="42"/>
    </location>
</feature>
<gene>
    <name evidence="2" type="ORF">PAXINDRAFT_99671</name>
</gene>
<sequence>MNSLFARVSLKRSARTRTRKNSISTGSDMGCPPSRSSSTTTRQKTRPLPLQIIPELSENELDFDISPTPSPTTARPTLTISSQPEPSKPSPRVTLSAYTFSIDDALLMFSDEAPGSPALSASSSTSGSASSEEVPTTPGTSDDEDIYDLMVPTPRLRPQRVSIHPLCITKTRSFFCLEDEDIHEILDKEEKEVTPPVVVPEQPEENPEAEVVAEDTEEDELDFYAREFQDFISLYSVAPVPSSPARRDSMTITREALPTITEDPEPKPRGRSRHSKPLPLIPPITPSLSTFPTLPTFPLVQTTAQRSVVRRRRNIPPLPKYPPPPPPVTESRPPPRMAVPDDIGFLDFTDDDFEVPARAPIVLEQVYDDEEDASVYSQPSFASARVNSVLLTPALPETPLSGMYGDVCLPRSSTDSDAPRSSIDSTASSGSSSSVHSPISPFSFPSTPSSSSHGDEYEHAHPHPLRSRWSTSTLGSLAVEPPRSANLLSPLRSVFGSRSRRGPVPTTSPLASRGQPSRMHFRTPSKLPMDTRLFPVTPSPPSTPGKQVRRWGSRSSTSSAGTSHWGGSSECDSCDGSPNGLRRKPIPVEMFLRS</sequence>
<dbReference type="Proteomes" id="UP000053647">
    <property type="component" value="Unassembled WGS sequence"/>
</dbReference>
<evidence type="ECO:0000313" key="3">
    <source>
        <dbReference type="Proteomes" id="UP000053647"/>
    </source>
</evidence>
<evidence type="ECO:0000313" key="2">
    <source>
        <dbReference type="EMBL" id="KIJ15144.1"/>
    </source>
</evidence>
<dbReference type="OrthoDB" id="2692698at2759"/>
<feature type="region of interest" description="Disordered" evidence="1">
    <location>
        <begin position="490"/>
        <end position="594"/>
    </location>
</feature>